<dbReference type="AlphaFoldDB" id="A0A3M2W812"/>
<evidence type="ECO:0000313" key="2">
    <source>
        <dbReference type="Proteomes" id="UP000282378"/>
    </source>
</evidence>
<dbReference type="EMBL" id="RBNL01003612">
    <property type="protein sequence ID" value="RML47515.1"/>
    <property type="molecule type" value="Genomic_DNA"/>
</dbReference>
<name>A0A3M2W812_PSEYM</name>
<sequence>MAVYGFLDDLRIITAQQLGLRLVVAADGDVQFVDAHTRQYRDTLLFDFRQVANAHTDQLASSG</sequence>
<accession>A0A3M2W812</accession>
<proteinExistence type="predicted"/>
<dbReference type="Proteomes" id="UP000282378">
    <property type="component" value="Unassembled WGS sequence"/>
</dbReference>
<reference evidence="1 2" key="1">
    <citation type="submission" date="2018-08" db="EMBL/GenBank/DDBJ databases">
        <title>Recombination of ecologically and evolutionarily significant loci maintains genetic cohesion in the Pseudomonas syringae species complex.</title>
        <authorList>
            <person name="Dillon M."/>
            <person name="Thakur S."/>
            <person name="Almeida R.N.D."/>
            <person name="Weir B.S."/>
            <person name="Guttman D.S."/>
        </authorList>
    </citation>
    <scope>NUCLEOTIDE SEQUENCE [LARGE SCALE GENOMIC DNA]</scope>
    <source>
        <strain evidence="1 2">88_10</strain>
    </source>
</reference>
<comment type="caution">
    <text evidence="1">The sequence shown here is derived from an EMBL/GenBank/DDBJ whole genome shotgun (WGS) entry which is preliminary data.</text>
</comment>
<evidence type="ECO:0000313" key="1">
    <source>
        <dbReference type="EMBL" id="RML47515.1"/>
    </source>
</evidence>
<protein>
    <submittedName>
        <fullName evidence="1">Uncharacterized protein</fullName>
    </submittedName>
</protein>
<gene>
    <name evidence="1" type="ORF">APX70_06278</name>
</gene>
<organism evidence="1 2">
    <name type="scientific">Pseudomonas syringae pv. maculicola</name>
    <dbReference type="NCBI Taxonomy" id="59511"/>
    <lineage>
        <taxon>Bacteria</taxon>
        <taxon>Pseudomonadati</taxon>
        <taxon>Pseudomonadota</taxon>
        <taxon>Gammaproteobacteria</taxon>
        <taxon>Pseudomonadales</taxon>
        <taxon>Pseudomonadaceae</taxon>
        <taxon>Pseudomonas</taxon>
    </lineage>
</organism>